<sequence>MTAQSRPSAGGTGEASTRPVLIAGGGPVGLATALELARFGVRSVVIEQRPGTSDHPKTRFLNSRTLEIARGWGNQVAGRLRGLDCAPEWKNSIRLLDSVVGNERVSFPTRGFAGPGSQITPTEPVMSSQDRFEPVLFDAAVADPHITLRFGNRVEALLRGGEPDATDVAVATTDVATGENTTLEGAALIAADGSDSFIRRALHIRRAGRRGVAHFINCYFRAGLESSLANRPANFYLVSSEVATGAFQPLCFDNRWLCQIAVSPDDWDLANFSNERLTEWIRQGTGVADLEVEILATTRWRMNATVAEQFTRGKVVLCGDAAHQLPPTGGLGVNTGIQGMHNVVWKLAYVLDGHAGEPLVHTYETERKNPARWAVEQSLDNYYSIEKIRASMLAGHGTEADPVDVATTVRRWGNQLGIEFGTVYDSGAIVPDGSAAPQADDPYSGYVPSATPGCRAPHLWLGNPQSPLSTLDLIGTSLTLLAAEHGHGWIAAADEVANRLDVPIARYRIGSEGLQDRDGRFCDLYGLAPDGAVLIRPDGYVAWRSASTSTHASSELSDAIKTLLHLGSHHHAIQPGSTRATRPVQTTSAHPPKTRVAKSRNCHGHR</sequence>
<dbReference type="GO" id="GO:0016709">
    <property type="term" value="F:oxidoreductase activity, acting on paired donors, with incorporation or reduction of molecular oxygen, NAD(P)H as one donor, and incorporation of one atom of oxygen"/>
    <property type="evidence" value="ECO:0007669"/>
    <property type="project" value="UniProtKB-ARBA"/>
</dbReference>
<dbReference type="Gene3D" id="3.50.50.60">
    <property type="entry name" value="FAD/NAD(P)-binding domain"/>
    <property type="match status" value="1"/>
</dbReference>
<dbReference type="Pfam" id="PF01494">
    <property type="entry name" value="FAD_binding_3"/>
    <property type="match status" value="1"/>
</dbReference>
<proteinExistence type="predicted"/>
<evidence type="ECO:0000256" key="1">
    <source>
        <dbReference type="ARBA" id="ARBA00022630"/>
    </source>
</evidence>
<reference evidence="5" key="1">
    <citation type="journal article" date="2014" name="Int. J. Syst. Evol. Microbiol.">
        <title>Complete genome sequence of Corynebacterium casei LMG S-19264T (=DSM 44701T), isolated from a smear-ripened cheese.</title>
        <authorList>
            <consortium name="US DOE Joint Genome Institute (JGI-PGF)"/>
            <person name="Walter F."/>
            <person name="Albersmeier A."/>
            <person name="Kalinowski J."/>
            <person name="Ruckert C."/>
        </authorList>
    </citation>
    <scope>NUCLEOTIDE SEQUENCE</scope>
    <source>
        <strain evidence="5">CGMCC 4.5737</strain>
    </source>
</reference>
<keyword evidence="6" id="KW-1185">Reference proteome</keyword>
<dbReference type="InterPro" id="IPR002938">
    <property type="entry name" value="FAD-bd"/>
</dbReference>
<comment type="caution">
    <text evidence="5">The sequence shown here is derived from an EMBL/GenBank/DDBJ whole genome shotgun (WGS) entry which is preliminary data.</text>
</comment>
<dbReference type="InterPro" id="IPR050641">
    <property type="entry name" value="RIFMO-like"/>
</dbReference>
<feature type="compositionally biased region" description="Polar residues" evidence="3">
    <location>
        <begin position="575"/>
        <end position="589"/>
    </location>
</feature>
<evidence type="ECO:0000259" key="4">
    <source>
        <dbReference type="Pfam" id="PF01494"/>
    </source>
</evidence>
<protein>
    <submittedName>
        <fullName evidence="5">FAD-dependent oxidoreductase</fullName>
    </submittedName>
</protein>
<keyword evidence="1" id="KW-0285">Flavoprotein</keyword>
<feature type="domain" description="FAD-binding" evidence="4">
    <location>
        <begin position="19"/>
        <end position="377"/>
    </location>
</feature>
<gene>
    <name evidence="5" type="ORF">GCM10012275_10510</name>
</gene>
<evidence type="ECO:0000313" key="6">
    <source>
        <dbReference type="Proteomes" id="UP000637578"/>
    </source>
</evidence>
<dbReference type="SUPFAM" id="SSF51905">
    <property type="entry name" value="FAD/NAD(P)-binding domain"/>
    <property type="match status" value="1"/>
</dbReference>
<dbReference type="InterPro" id="IPR036188">
    <property type="entry name" value="FAD/NAD-bd_sf"/>
</dbReference>
<dbReference type="Gene3D" id="3.40.30.120">
    <property type="match status" value="1"/>
</dbReference>
<dbReference type="EMBL" id="BMMK01000003">
    <property type="protein sequence ID" value="GGM41404.1"/>
    <property type="molecule type" value="Genomic_DNA"/>
</dbReference>
<dbReference type="Pfam" id="PF21274">
    <property type="entry name" value="Rng_hyd_C"/>
    <property type="match status" value="1"/>
</dbReference>
<dbReference type="GO" id="GO:0071949">
    <property type="term" value="F:FAD binding"/>
    <property type="evidence" value="ECO:0007669"/>
    <property type="project" value="InterPro"/>
</dbReference>
<name>A0A8J3C9X1_9PSEU</name>
<feature type="region of interest" description="Disordered" evidence="3">
    <location>
        <begin position="1"/>
        <end position="20"/>
    </location>
</feature>
<dbReference type="AlphaFoldDB" id="A0A8J3C9X1"/>
<feature type="region of interest" description="Disordered" evidence="3">
    <location>
        <begin position="571"/>
        <end position="606"/>
    </location>
</feature>
<evidence type="ECO:0000256" key="3">
    <source>
        <dbReference type="SAM" id="MobiDB-lite"/>
    </source>
</evidence>
<accession>A0A8J3C9X1</accession>
<keyword evidence="2" id="KW-0274">FAD</keyword>
<dbReference type="PANTHER" id="PTHR43004">
    <property type="entry name" value="TRK SYSTEM POTASSIUM UPTAKE PROTEIN"/>
    <property type="match status" value="1"/>
</dbReference>
<dbReference type="PANTHER" id="PTHR43004:SF6">
    <property type="entry name" value="FAD_NAD(P)-BINDING OXIDOREDUCTASE FAMILY PROTEIN"/>
    <property type="match status" value="1"/>
</dbReference>
<organism evidence="5 6">
    <name type="scientific">Longimycelium tulufanense</name>
    <dbReference type="NCBI Taxonomy" id="907463"/>
    <lineage>
        <taxon>Bacteria</taxon>
        <taxon>Bacillati</taxon>
        <taxon>Actinomycetota</taxon>
        <taxon>Actinomycetes</taxon>
        <taxon>Pseudonocardiales</taxon>
        <taxon>Pseudonocardiaceae</taxon>
        <taxon>Longimycelium</taxon>
    </lineage>
</organism>
<feature type="compositionally biased region" description="Basic residues" evidence="3">
    <location>
        <begin position="592"/>
        <end position="606"/>
    </location>
</feature>
<dbReference type="PRINTS" id="PR00420">
    <property type="entry name" value="RNGMNOXGNASE"/>
</dbReference>
<dbReference type="Gene3D" id="3.30.9.10">
    <property type="entry name" value="D-Amino Acid Oxidase, subunit A, domain 2"/>
    <property type="match status" value="1"/>
</dbReference>
<dbReference type="Proteomes" id="UP000637578">
    <property type="component" value="Unassembled WGS sequence"/>
</dbReference>
<evidence type="ECO:0000313" key="5">
    <source>
        <dbReference type="EMBL" id="GGM41404.1"/>
    </source>
</evidence>
<evidence type="ECO:0000256" key="2">
    <source>
        <dbReference type="ARBA" id="ARBA00022827"/>
    </source>
</evidence>
<reference evidence="5" key="2">
    <citation type="submission" date="2020-09" db="EMBL/GenBank/DDBJ databases">
        <authorList>
            <person name="Sun Q."/>
            <person name="Zhou Y."/>
        </authorList>
    </citation>
    <scope>NUCLEOTIDE SEQUENCE</scope>
    <source>
        <strain evidence="5">CGMCC 4.5737</strain>
    </source>
</reference>